<dbReference type="GO" id="GO:0070290">
    <property type="term" value="F:N-acylphosphatidylethanolamine-specific phospholipase D activity"/>
    <property type="evidence" value="ECO:0007669"/>
    <property type="project" value="InterPro"/>
</dbReference>
<dbReference type="GO" id="GO:0008270">
    <property type="term" value="F:zinc ion binding"/>
    <property type="evidence" value="ECO:0007669"/>
    <property type="project" value="InterPro"/>
</dbReference>
<dbReference type="GO" id="GO:0070291">
    <property type="term" value="P:N-acylethanolamine metabolic process"/>
    <property type="evidence" value="ECO:0007669"/>
    <property type="project" value="TreeGrafter"/>
</dbReference>
<dbReference type="Proteomes" id="UP000030161">
    <property type="component" value="Unassembled WGS sequence"/>
</dbReference>
<dbReference type="AlphaFoldDB" id="A0AB34Q167"/>
<gene>
    <name evidence="2" type="ORF">MG3_00038</name>
</gene>
<evidence type="ECO:0000313" key="2">
    <source>
        <dbReference type="EMBL" id="KGR21819.1"/>
    </source>
</evidence>
<protein>
    <recommendedName>
        <fullName evidence="1">Metallo-beta-lactamase domain-containing protein</fullName>
    </recommendedName>
</protein>
<dbReference type="Pfam" id="PF12706">
    <property type="entry name" value="Lactamase_B_2"/>
    <property type="match status" value="1"/>
</dbReference>
<dbReference type="PANTHER" id="PTHR15032:SF4">
    <property type="entry name" value="N-ACYL-PHOSPHATIDYLETHANOLAMINE-HYDROLYZING PHOSPHOLIPASE D"/>
    <property type="match status" value="1"/>
</dbReference>
<sequence length="441" mass="50686">MLQPLSIKSKLGLGLLLSYTSYEVYMQVRTQYIIKARKEEYKNLENGTDIDISKFRSTSVGGMFVNPFEEYRPQTAFEFILVRIMQLFESVYGNTIELHKKLPQPHDGAVEVEDILKVFKPDLERFRKNSEVLKKCIESNNFSQLKVKPSWFNSIPLHQQLLFTWLGQSCTLFQISGVNFLTDPIISEHLITPSIGPKRLTRSPMDLDQIKFATNDSLNFVLVSHDHPDHLELDLAGKIKNTTTWIVPLGLKSKLARKGIYKVIEMDWWDTIDITNYISDNLSDKYEIECVPSMHWSGRYVIDSNQSLWCSYVIKRNGESLVYHAGDTGYSKELFDVIGKRCGPIKLALLPIGQYCPSWHQKPRHISPEEALRICSQVQASFMKGVHWGTFKLSGEPILEPKNLLTELAQKIGKAETYRVPEFGLTYLFDLQNNTETEIHV</sequence>
<name>A0AB34Q167_CANAX</name>
<proteinExistence type="predicted"/>
<dbReference type="EMBL" id="AJIX01000002">
    <property type="protein sequence ID" value="KGR21819.1"/>
    <property type="molecule type" value="Genomic_DNA"/>
</dbReference>
<dbReference type="PANTHER" id="PTHR15032">
    <property type="entry name" value="N-ACYL-PHOSPHATIDYLETHANOLAMINE-HYDROLYZING PHOSPHOLIPASE D"/>
    <property type="match status" value="1"/>
</dbReference>
<accession>A0AB34Q167</accession>
<feature type="domain" description="Metallo-beta-lactamase" evidence="1">
    <location>
        <begin position="179"/>
        <end position="388"/>
    </location>
</feature>
<dbReference type="PIRSF" id="PIRSF038896">
    <property type="entry name" value="NAPE-PLD"/>
    <property type="match status" value="1"/>
</dbReference>
<dbReference type="GO" id="GO:0070292">
    <property type="term" value="P:N-acylphosphatidylethanolamine metabolic process"/>
    <property type="evidence" value="ECO:0007669"/>
    <property type="project" value="TreeGrafter"/>
</dbReference>
<evidence type="ECO:0000313" key="3">
    <source>
        <dbReference type="Proteomes" id="UP000030161"/>
    </source>
</evidence>
<organism evidence="2 3">
    <name type="scientific">Candida albicans P78048</name>
    <dbReference type="NCBI Taxonomy" id="1094989"/>
    <lineage>
        <taxon>Eukaryota</taxon>
        <taxon>Fungi</taxon>
        <taxon>Dikarya</taxon>
        <taxon>Ascomycota</taxon>
        <taxon>Saccharomycotina</taxon>
        <taxon>Pichiomycetes</taxon>
        <taxon>Debaryomycetaceae</taxon>
        <taxon>Candida/Lodderomyces clade</taxon>
        <taxon>Candida</taxon>
    </lineage>
</organism>
<reference evidence="2 3" key="1">
    <citation type="submission" date="2013-12" db="EMBL/GenBank/DDBJ databases">
        <title>The Genome Sequence of Candida albicans P78048.</title>
        <authorList>
            <consortium name="The Broad Institute Genome Sequencing Platform"/>
            <consortium name="The Broad Institute Genome Sequencing Center for Infectious Disease"/>
            <person name="Cuomo C."/>
            <person name="Bennett R."/>
            <person name="Hirakawa M."/>
            <person name="Noverr M."/>
            <person name="Mitchell A."/>
            <person name="Young S.K."/>
            <person name="Zeng Q."/>
            <person name="Gargeya S."/>
            <person name="Fitzgerald M."/>
            <person name="Abouelleil A."/>
            <person name="Alvarado L."/>
            <person name="Berlin A.M."/>
            <person name="Chapman S.B."/>
            <person name="Dewar J."/>
            <person name="Goldberg J."/>
            <person name="Griggs A."/>
            <person name="Gujja S."/>
            <person name="Hansen M."/>
            <person name="Howarth C."/>
            <person name="Imamovic A."/>
            <person name="Larimer J."/>
            <person name="McCowan C."/>
            <person name="Murphy C."/>
            <person name="Pearson M."/>
            <person name="Priest M."/>
            <person name="Roberts A."/>
            <person name="Saif S."/>
            <person name="Shea T."/>
            <person name="Sykes S."/>
            <person name="Wortman J."/>
            <person name="Nusbaum C."/>
            <person name="Birren B."/>
        </authorList>
    </citation>
    <scope>NUCLEOTIDE SEQUENCE [LARGE SCALE GENOMIC DNA]</scope>
    <source>
        <strain evidence="2 3">P78048</strain>
    </source>
</reference>
<dbReference type="InterPro" id="IPR024884">
    <property type="entry name" value="NAPE-PLD"/>
</dbReference>
<dbReference type="Gene3D" id="3.60.15.10">
    <property type="entry name" value="Ribonuclease Z/Hydroxyacylglutathione hydrolase-like"/>
    <property type="match status" value="1"/>
</dbReference>
<evidence type="ECO:0000259" key="1">
    <source>
        <dbReference type="Pfam" id="PF12706"/>
    </source>
</evidence>
<dbReference type="GO" id="GO:0005737">
    <property type="term" value="C:cytoplasm"/>
    <property type="evidence" value="ECO:0007669"/>
    <property type="project" value="TreeGrafter"/>
</dbReference>
<dbReference type="SMR" id="A0AB34Q167"/>
<dbReference type="SUPFAM" id="SSF56281">
    <property type="entry name" value="Metallo-hydrolase/oxidoreductase"/>
    <property type="match status" value="1"/>
</dbReference>
<comment type="caution">
    <text evidence="2">The sequence shown here is derived from an EMBL/GenBank/DDBJ whole genome shotgun (WGS) entry which is preliminary data.</text>
</comment>
<dbReference type="FunFam" id="3.60.15.10:FF:000059">
    <property type="entry name" value="N-acetylphosphatidylethanolamine-hydrolyzing phospholipase D"/>
    <property type="match status" value="1"/>
</dbReference>
<dbReference type="InterPro" id="IPR036866">
    <property type="entry name" value="RibonucZ/Hydroxyglut_hydro"/>
</dbReference>
<dbReference type="InterPro" id="IPR001279">
    <property type="entry name" value="Metallo-B-lactamas"/>
</dbReference>